<dbReference type="AlphaFoldDB" id="A0A7J7EML0"/>
<evidence type="ECO:0000313" key="3">
    <source>
        <dbReference type="Proteomes" id="UP000551758"/>
    </source>
</evidence>
<feature type="region of interest" description="Disordered" evidence="1">
    <location>
        <begin position="41"/>
        <end position="62"/>
    </location>
</feature>
<proteinExistence type="predicted"/>
<accession>A0A7J7EML0</accession>
<dbReference type="EMBL" id="JACDTQ010002604">
    <property type="protein sequence ID" value="KAF5916989.1"/>
    <property type="molecule type" value="Genomic_DNA"/>
</dbReference>
<protein>
    <submittedName>
        <fullName evidence="2">Uncharacterized protein</fullName>
    </submittedName>
</protein>
<evidence type="ECO:0000313" key="2">
    <source>
        <dbReference type="EMBL" id="KAF5916989.1"/>
    </source>
</evidence>
<keyword evidence="3" id="KW-1185">Reference proteome</keyword>
<gene>
    <name evidence="2" type="ORF">HPG69_013912</name>
</gene>
<sequence length="98" mass="10725">TPDDDSPQGMIHRQGNHLGLRQGVFTPPSPLSVVLLDMKDRQVEEDRQMDNQASPTPTTYLSPTLPLLQAAASEAPQDVTYAQLNSLTLRRESTPPSS</sequence>
<name>A0A7J7EML0_DICBM</name>
<feature type="non-terminal residue" evidence="2">
    <location>
        <position position="1"/>
    </location>
</feature>
<organism evidence="2 3">
    <name type="scientific">Diceros bicornis minor</name>
    <name type="common">South-central black rhinoceros</name>
    <dbReference type="NCBI Taxonomy" id="77932"/>
    <lineage>
        <taxon>Eukaryota</taxon>
        <taxon>Metazoa</taxon>
        <taxon>Chordata</taxon>
        <taxon>Craniata</taxon>
        <taxon>Vertebrata</taxon>
        <taxon>Euteleostomi</taxon>
        <taxon>Mammalia</taxon>
        <taxon>Eutheria</taxon>
        <taxon>Laurasiatheria</taxon>
        <taxon>Perissodactyla</taxon>
        <taxon>Rhinocerotidae</taxon>
        <taxon>Diceros</taxon>
    </lineage>
</organism>
<feature type="region of interest" description="Disordered" evidence="1">
    <location>
        <begin position="1"/>
        <end position="27"/>
    </location>
</feature>
<comment type="caution">
    <text evidence="2">The sequence shown here is derived from an EMBL/GenBank/DDBJ whole genome shotgun (WGS) entry which is preliminary data.</text>
</comment>
<reference evidence="2 3" key="1">
    <citation type="journal article" date="2020" name="Mol. Biol. Evol.">
        <title>Interspecific Gene Flow and the Evolution of Specialization in Black and White Rhinoceros.</title>
        <authorList>
            <person name="Moodley Y."/>
            <person name="Westbury M.V."/>
            <person name="Russo I.M."/>
            <person name="Gopalakrishnan S."/>
            <person name="Rakotoarivelo A."/>
            <person name="Olsen R.A."/>
            <person name="Prost S."/>
            <person name="Tunstall T."/>
            <person name="Ryder O.A."/>
            <person name="Dalen L."/>
            <person name="Bruford M.W."/>
        </authorList>
    </citation>
    <scope>NUCLEOTIDE SEQUENCE [LARGE SCALE GENOMIC DNA]</scope>
    <source>
        <strain evidence="2">SBR-YM</strain>
        <tissue evidence="2">Skin</tissue>
    </source>
</reference>
<dbReference type="Proteomes" id="UP000551758">
    <property type="component" value="Unassembled WGS sequence"/>
</dbReference>
<evidence type="ECO:0000256" key="1">
    <source>
        <dbReference type="SAM" id="MobiDB-lite"/>
    </source>
</evidence>